<dbReference type="InterPro" id="IPR053212">
    <property type="entry name" value="DHP_3-monooxygenase"/>
</dbReference>
<dbReference type="SUPFAM" id="SSF51905">
    <property type="entry name" value="FAD/NAD(P)-binding domain"/>
    <property type="match status" value="1"/>
</dbReference>
<dbReference type="Pfam" id="PF00070">
    <property type="entry name" value="Pyr_redox"/>
    <property type="match status" value="1"/>
</dbReference>
<feature type="domain" description="2,6-dihydroxypyridine 3-monooxygenase substrate binding" evidence="2">
    <location>
        <begin position="165"/>
        <end position="294"/>
    </location>
</feature>
<evidence type="ECO:0000313" key="4">
    <source>
        <dbReference type="Proteomes" id="UP000230886"/>
    </source>
</evidence>
<dbReference type="Proteomes" id="UP000230886">
    <property type="component" value="Unassembled WGS sequence"/>
</dbReference>
<evidence type="ECO:0000313" key="3">
    <source>
        <dbReference type="EMBL" id="PCK23167.1"/>
    </source>
</evidence>
<dbReference type="PANTHER" id="PTHR47469:SF2">
    <property type="entry name" value="OS06G0597600 PROTEIN"/>
    <property type="match status" value="1"/>
</dbReference>
<comment type="caution">
    <text evidence="3">The sequence shown here is derived from an EMBL/GenBank/DDBJ whole genome shotgun (WGS) entry which is preliminary data.</text>
</comment>
<dbReference type="InterPro" id="IPR054707">
    <property type="entry name" value="DhpH_subs-bd"/>
</dbReference>
<proteinExistence type="predicted"/>
<sequence length="404" mass="43839">MSMPKVAVIGGSIGGLTAANLLRDIGCEVDVYERSPRLLSGFGTGIVVQPELVRYLLERTGTTLEDLSVPSSSMRYYDAATGLLKDEVSASWRFTAYNAVYRKLLDAYGTDRYHLEQRLAGIDRTSAGPVAKFADGSTVAADLIVCADGGGSGARSVLLGVEPAYAGYVTWRGMVDRDDVSEETWDFFQDAFSYGLLEDSHIIAYPIPQVSADGRLTGRHRLNFQWYWNVAEGPDLDHLMTDNTGRRSPVSVHHAMLTKENLTSLRVRADDQLARPFRELISAAPEPFVTVVADADVEQMAFDNVVLIGDAAITPRPHAAAGAAKAACDAWNLADHLEKAEGNVIEALAAWEPDQLAVGHAYLAKVRGMAKALQHGGDFSPGRPEYRFGLPVSARALTEPQSRL</sequence>
<organism evidence="3 4">
    <name type="scientific">Rhodococcus qingshengii</name>
    <dbReference type="NCBI Taxonomy" id="334542"/>
    <lineage>
        <taxon>Bacteria</taxon>
        <taxon>Bacillati</taxon>
        <taxon>Actinomycetota</taxon>
        <taxon>Actinomycetes</taxon>
        <taxon>Mycobacteriales</taxon>
        <taxon>Nocardiaceae</taxon>
        <taxon>Rhodococcus</taxon>
        <taxon>Rhodococcus erythropolis group</taxon>
    </lineage>
</organism>
<dbReference type="PRINTS" id="PR00420">
    <property type="entry name" value="RNGMNOXGNASE"/>
</dbReference>
<dbReference type="InterPro" id="IPR036188">
    <property type="entry name" value="FAD/NAD-bd_sf"/>
</dbReference>
<protein>
    <submittedName>
        <fullName evidence="3">2,6-dihydroxypyridine 3-hydroxylase</fullName>
    </submittedName>
</protein>
<name>A0A2A5J1Q7_RHOSG</name>
<dbReference type="PANTHER" id="PTHR47469">
    <property type="entry name" value="MONOOXYGENASE-LIKE"/>
    <property type="match status" value="1"/>
</dbReference>
<dbReference type="Gene3D" id="3.50.50.60">
    <property type="entry name" value="FAD/NAD(P)-binding domain"/>
    <property type="match status" value="2"/>
</dbReference>
<dbReference type="SUPFAM" id="SSF54373">
    <property type="entry name" value="FAD-linked reductases, C-terminal domain"/>
    <property type="match status" value="1"/>
</dbReference>
<dbReference type="EMBL" id="NOVD01000056">
    <property type="protein sequence ID" value="PCK23167.1"/>
    <property type="molecule type" value="Genomic_DNA"/>
</dbReference>
<dbReference type="InterPro" id="IPR039648">
    <property type="entry name" value="DHPH_N"/>
</dbReference>
<accession>A0A2A5J1Q7</accession>
<evidence type="ECO:0000259" key="1">
    <source>
        <dbReference type="Pfam" id="PF00070"/>
    </source>
</evidence>
<gene>
    <name evidence="3" type="ORF">CHR55_30815</name>
</gene>
<dbReference type="RefSeq" id="WP_099698808.1">
    <property type="nucleotide sequence ID" value="NZ_JBBCST010000020.1"/>
</dbReference>
<evidence type="ECO:0000259" key="2">
    <source>
        <dbReference type="Pfam" id="PF22607"/>
    </source>
</evidence>
<dbReference type="NCBIfam" id="NF005566">
    <property type="entry name" value="PRK07236.1"/>
    <property type="match status" value="1"/>
</dbReference>
<dbReference type="Pfam" id="PF22607">
    <property type="entry name" value="FAD_binding-like"/>
    <property type="match status" value="1"/>
</dbReference>
<feature type="domain" description="Pyridine nucleotide-disulphide oxidoreductase N-terminal" evidence="1">
    <location>
        <begin position="5"/>
        <end position="44"/>
    </location>
</feature>
<dbReference type="AlphaFoldDB" id="A0A2A5J1Q7"/>
<reference evidence="3 4" key="1">
    <citation type="submission" date="2017-07" db="EMBL/GenBank/DDBJ databases">
        <title>Draft sequence of Rhodococcus enclensis 23b-28.</title>
        <authorList>
            <person name="Besaury L."/>
            <person name="Sancelme M."/>
            <person name="Amato P."/>
            <person name="Lallement A."/>
            <person name="Delort A.-M."/>
        </authorList>
    </citation>
    <scope>NUCLEOTIDE SEQUENCE [LARGE SCALE GENOMIC DNA]</scope>
    <source>
        <strain evidence="3 4">23b-28</strain>
    </source>
</reference>